<sequence>MQKCTIGILGGTSEGRLLADFCRKERIPAAVSVATSYGEELLTPGPFLRIHTGRMEKEELLSWIRQEKIGALADATHPYARVISENAEWACRQAGIPYGRLVRDSGEEKAEEENGRIIRTSSMEEAVQVLARILQEGRGEKGLITTGSKELAQYTRIPDYAERLYVRVLPSREGIDACLKLGWKGSHVIAMQGPFSQDLNRAILTSLGITCMVTKESGKAGGFPEKIAGAMDAGCRVVVIGRPKEKGGKTLEEMKTWIAGRSGGNKPEEGDGAGECAAFSGTEPQAQMPMKLQTDAETHSQKENGPAAVLAGIGTGGLAQITWEGLWSLLKSDALLGAGRMVESGKSICRQAAEELGLGNGDSGKRNKEKEDGRKGQEEKEEGGYIPPEKKAYFVSYKPDEMIAWMKAHPEIRRPVILYSGDAGFYSGAAAFRRAAGESGLKCRLLPGISSISALSAIVGRPWENAEIISLHGRALSGNEDWSLKDGRDRFLLLDGSESLHQVCRCLLECGQEKAQILVGENLGYEEEKVTAGSPGQILSKKFGRLSCAWIIPWDGDEPA</sequence>
<dbReference type="PANTHER" id="PTHR36925">
    <property type="entry name" value="COBALT-PRECORRIN-6A REDUCTASE"/>
    <property type="match status" value="1"/>
</dbReference>
<dbReference type="NCBIfam" id="TIGR00715">
    <property type="entry name" value="precor6x_red"/>
    <property type="match status" value="1"/>
</dbReference>
<evidence type="ECO:0000256" key="1">
    <source>
        <dbReference type="ARBA" id="ARBA00004953"/>
    </source>
</evidence>
<evidence type="ECO:0000259" key="8">
    <source>
        <dbReference type="Pfam" id="PF00590"/>
    </source>
</evidence>
<evidence type="ECO:0000256" key="6">
    <source>
        <dbReference type="ARBA" id="ARBA00023002"/>
    </source>
</evidence>
<dbReference type="Pfam" id="PF02571">
    <property type="entry name" value="CbiJ"/>
    <property type="match status" value="1"/>
</dbReference>
<dbReference type="AlphaFoldDB" id="A0A9D1GLN8"/>
<dbReference type="PANTHER" id="PTHR36925:SF1">
    <property type="entry name" value="COBALT-PRECORRIN-6A REDUCTASE"/>
    <property type="match status" value="1"/>
</dbReference>
<evidence type="ECO:0000256" key="2">
    <source>
        <dbReference type="ARBA" id="ARBA00022573"/>
    </source>
</evidence>
<evidence type="ECO:0000256" key="3">
    <source>
        <dbReference type="ARBA" id="ARBA00022603"/>
    </source>
</evidence>
<keyword evidence="2" id="KW-0169">Cobalamin biosynthesis</keyword>
<feature type="domain" description="Tetrapyrrole methylase" evidence="8">
    <location>
        <begin position="309"/>
        <end position="534"/>
    </location>
</feature>
<feature type="compositionally biased region" description="Basic and acidic residues" evidence="7">
    <location>
        <begin position="363"/>
        <end position="378"/>
    </location>
</feature>
<keyword evidence="3" id="KW-0489">Methyltransferase</keyword>
<dbReference type="InterPro" id="IPR012818">
    <property type="entry name" value="CbiE"/>
</dbReference>
<dbReference type="InterPro" id="IPR035996">
    <property type="entry name" value="4pyrrol_Methylase_sf"/>
</dbReference>
<keyword evidence="5" id="KW-0949">S-adenosyl-L-methionine</keyword>
<dbReference type="EMBL" id="DVKS01000170">
    <property type="protein sequence ID" value="HIT42394.1"/>
    <property type="molecule type" value="Genomic_DNA"/>
</dbReference>
<keyword evidence="4" id="KW-0808">Transferase</keyword>
<evidence type="ECO:0000313" key="10">
    <source>
        <dbReference type="Proteomes" id="UP000886860"/>
    </source>
</evidence>
<dbReference type="EC" id="1.3.1.54" evidence="9"/>
<dbReference type="SUPFAM" id="SSF53790">
    <property type="entry name" value="Tetrapyrrole methylase"/>
    <property type="match status" value="1"/>
</dbReference>
<dbReference type="GO" id="GO:0032259">
    <property type="term" value="P:methylation"/>
    <property type="evidence" value="ECO:0007669"/>
    <property type="project" value="UniProtKB-KW"/>
</dbReference>
<dbReference type="InterPro" id="IPR003723">
    <property type="entry name" value="Precorrin-6x_reduct"/>
</dbReference>
<dbReference type="Pfam" id="PF00590">
    <property type="entry name" value="TP_methylase"/>
    <property type="match status" value="1"/>
</dbReference>
<dbReference type="InterPro" id="IPR014776">
    <property type="entry name" value="4pyrrole_Mease_sub2"/>
</dbReference>
<name>A0A9D1GLN8_9FIRM</name>
<dbReference type="GO" id="GO:0008276">
    <property type="term" value="F:protein methyltransferase activity"/>
    <property type="evidence" value="ECO:0007669"/>
    <property type="project" value="InterPro"/>
</dbReference>
<organism evidence="9 10">
    <name type="scientific">Candidatus Caccovicinus merdipullorum</name>
    <dbReference type="NCBI Taxonomy" id="2840724"/>
    <lineage>
        <taxon>Bacteria</taxon>
        <taxon>Bacillati</taxon>
        <taxon>Bacillota</taxon>
        <taxon>Clostridia</taxon>
        <taxon>Eubacteriales</taxon>
        <taxon>Candidatus Caccovicinus</taxon>
    </lineage>
</organism>
<protein>
    <submittedName>
        <fullName evidence="9">Precorrin-6A reductase</fullName>
        <ecNumber evidence="9">1.3.1.54</ecNumber>
    </submittedName>
</protein>
<dbReference type="InterPro" id="IPR014777">
    <property type="entry name" value="4pyrrole_Mease_sub1"/>
</dbReference>
<dbReference type="GO" id="GO:0009236">
    <property type="term" value="P:cobalamin biosynthetic process"/>
    <property type="evidence" value="ECO:0007669"/>
    <property type="project" value="UniProtKB-KW"/>
</dbReference>
<keyword evidence="6 9" id="KW-0560">Oxidoreductase</keyword>
<dbReference type="Gene3D" id="3.30.950.10">
    <property type="entry name" value="Methyltransferase, Cobalt-precorrin-4 Transmethylase, Domain 2"/>
    <property type="match status" value="1"/>
</dbReference>
<dbReference type="CDD" id="cd11644">
    <property type="entry name" value="Precorrin-6Y-MT"/>
    <property type="match status" value="1"/>
</dbReference>
<evidence type="ECO:0000256" key="5">
    <source>
        <dbReference type="ARBA" id="ARBA00022691"/>
    </source>
</evidence>
<comment type="pathway">
    <text evidence="1">Cofactor biosynthesis; adenosylcobalamin biosynthesis.</text>
</comment>
<dbReference type="Gene3D" id="3.40.1010.10">
    <property type="entry name" value="Cobalt-precorrin-4 Transmethylase, Domain 1"/>
    <property type="match status" value="1"/>
</dbReference>
<accession>A0A9D1GLN8</accession>
<dbReference type="Proteomes" id="UP000886860">
    <property type="component" value="Unassembled WGS sequence"/>
</dbReference>
<feature type="region of interest" description="Disordered" evidence="7">
    <location>
        <begin position="357"/>
        <end position="385"/>
    </location>
</feature>
<dbReference type="InterPro" id="IPR000878">
    <property type="entry name" value="4pyrrol_Mease"/>
</dbReference>
<reference evidence="9" key="2">
    <citation type="journal article" date="2021" name="PeerJ">
        <title>Extensive microbial diversity within the chicken gut microbiome revealed by metagenomics and culture.</title>
        <authorList>
            <person name="Gilroy R."/>
            <person name="Ravi A."/>
            <person name="Getino M."/>
            <person name="Pursley I."/>
            <person name="Horton D.L."/>
            <person name="Alikhan N.F."/>
            <person name="Baker D."/>
            <person name="Gharbi K."/>
            <person name="Hall N."/>
            <person name="Watson M."/>
            <person name="Adriaenssens E.M."/>
            <person name="Foster-Nyarko E."/>
            <person name="Jarju S."/>
            <person name="Secka A."/>
            <person name="Antonio M."/>
            <person name="Oren A."/>
            <person name="Chaudhuri R.R."/>
            <person name="La Ragione R."/>
            <person name="Hildebrand F."/>
            <person name="Pallen M.J."/>
        </authorList>
    </citation>
    <scope>NUCLEOTIDE SEQUENCE</scope>
    <source>
        <strain evidence="9">CHK123-3438</strain>
    </source>
</reference>
<dbReference type="NCBIfam" id="TIGR02467">
    <property type="entry name" value="CbiE"/>
    <property type="match status" value="1"/>
</dbReference>
<evidence type="ECO:0000256" key="4">
    <source>
        <dbReference type="ARBA" id="ARBA00022679"/>
    </source>
</evidence>
<reference evidence="9" key="1">
    <citation type="submission" date="2020-10" db="EMBL/GenBank/DDBJ databases">
        <authorList>
            <person name="Gilroy R."/>
        </authorList>
    </citation>
    <scope>NUCLEOTIDE SEQUENCE</scope>
    <source>
        <strain evidence="9">CHK123-3438</strain>
    </source>
</reference>
<dbReference type="GO" id="GO:0016994">
    <property type="term" value="F:precorrin-6A reductase activity"/>
    <property type="evidence" value="ECO:0007669"/>
    <property type="project" value="UniProtKB-EC"/>
</dbReference>
<dbReference type="PROSITE" id="PS51014">
    <property type="entry name" value="COBK_CBIJ"/>
    <property type="match status" value="1"/>
</dbReference>
<evidence type="ECO:0000313" key="9">
    <source>
        <dbReference type="EMBL" id="HIT42394.1"/>
    </source>
</evidence>
<gene>
    <name evidence="9" type="primary">cobK</name>
    <name evidence="9" type="ORF">IAB60_09955</name>
</gene>
<comment type="caution">
    <text evidence="9">The sequence shown here is derived from an EMBL/GenBank/DDBJ whole genome shotgun (WGS) entry which is preliminary data.</text>
</comment>
<evidence type="ECO:0000256" key="7">
    <source>
        <dbReference type="SAM" id="MobiDB-lite"/>
    </source>
</evidence>
<proteinExistence type="predicted"/>